<dbReference type="EMBL" id="KV426260">
    <property type="protein sequence ID" value="KZV83667.1"/>
    <property type="molecule type" value="Genomic_DNA"/>
</dbReference>
<dbReference type="PROSITE" id="PS50865">
    <property type="entry name" value="ZF_MYND_2"/>
    <property type="match status" value="1"/>
</dbReference>
<dbReference type="Proteomes" id="UP000077266">
    <property type="component" value="Unassembled WGS sequence"/>
</dbReference>
<accession>A0A165D2Y4</accession>
<keyword evidence="2 4" id="KW-0863">Zinc-finger</keyword>
<keyword evidence="3" id="KW-0862">Zinc</keyword>
<name>A0A165D2Y4_EXIGL</name>
<evidence type="ECO:0000256" key="4">
    <source>
        <dbReference type="PROSITE-ProRule" id="PRU00134"/>
    </source>
</evidence>
<evidence type="ECO:0000313" key="6">
    <source>
        <dbReference type="EMBL" id="KZV83667.1"/>
    </source>
</evidence>
<dbReference type="AlphaFoldDB" id="A0A165D2Y4"/>
<dbReference type="InterPro" id="IPR002893">
    <property type="entry name" value="Znf_MYND"/>
</dbReference>
<organism evidence="6 7">
    <name type="scientific">Exidia glandulosa HHB12029</name>
    <dbReference type="NCBI Taxonomy" id="1314781"/>
    <lineage>
        <taxon>Eukaryota</taxon>
        <taxon>Fungi</taxon>
        <taxon>Dikarya</taxon>
        <taxon>Basidiomycota</taxon>
        <taxon>Agaricomycotina</taxon>
        <taxon>Agaricomycetes</taxon>
        <taxon>Auriculariales</taxon>
        <taxon>Exidiaceae</taxon>
        <taxon>Exidia</taxon>
    </lineage>
</organism>
<dbReference type="Gene3D" id="6.10.140.2220">
    <property type="match status" value="1"/>
</dbReference>
<dbReference type="Pfam" id="PF01753">
    <property type="entry name" value="zf-MYND"/>
    <property type="match status" value="1"/>
</dbReference>
<feature type="domain" description="MYND-type" evidence="5">
    <location>
        <begin position="384"/>
        <end position="445"/>
    </location>
</feature>
<evidence type="ECO:0000256" key="1">
    <source>
        <dbReference type="ARBA" id="ARBA00022723"/>
    </source>
</evidence>
<dbReference type="OrthoDB" id="341421at2759"/>
<dbReference type="GO" id="GO:0008270">
    <property type="term" value="F:zinc ion binding"/>
    <property type="evidence" value="ECO:0007669"/>
    <property type="project" value="UniProtKB-KW"/>
</dbReference>
<sequence>MDNPDDSGAHIPEAVRTFLEAMSHQEIDTLVRILAVIEGLRNGHGAGSCTKCLAHLGRRFLLGEALGQDVLRFSLSDLRNACLSALTVPRTDAELVTFKGQLLDNISLCPKVDQHDLLTDLANSNDPVDVFVDSLYMCVHPAFVGGSSSIGSRIRDGKGWRNGGESWPTSIEQLFPHGDAQVVAHLEWACTFISLFPLSVIMVYLRGFRPRVFRHLVSDRARPLLVWLIVRFLLADLHTPLYDWPGDEPIKLPAHRELTAHGQSQSAICQQISHLLVVIVFGPDAKGDDIGTVIRGYERVVLRAMQHALDVVTEARENDHFCKLLQILSLKVHKSLGLDNSTLGLRTLDFSQLYPTILDPSQLAQSDFLSTVFVHIRLGHSCAAPGCDRFMQDDAANGRSFQRCATCKFVFYCSRECQRRDWKTGYSLHFPWAAPGQHAAHKALCPILARIAPLVRAHPNGEELADALRAVRFDQSERRALMDWALAREILPAPAAARFLGLGPYLDSLSEGDASYVVHALGLCKQRCTLPPNDPRRLASLQYLMS</sequence>
<evidence type="ECO:0000256" key="3">
    <source>
        <dbReference type="ARBA" id="ARBA00022833"/>
    </source>
</evidence>
<dbReference type="SUPFAM" id="SSF144232">
    <property type="entry name" value="HIT/MYND zinc finger-like"/>
    <property type="match status" value="1"/>
</dbReference>
<keyword evidence="1" id="KW-0479">Metal-binding</keyword>
<protein>
    <recommendedName>
        <fullName evidence="5">MYND-type domain-containing protein</fullName>
    </recommendedName>
</protein>
<keyword evidence="7" id="KW-1185">Reference proteome</keyword>
<gene>
    <name evidence="6" type="ORF">EXIGLDRAFT_842795</name>
</gene>
<proteinExistence type="predicted"/>
<reference evidence="6 7" key="1">
    <citation type="journal article" date="2016" name="Mol. Biol. Evol.">
        <title>Comparative Genomics of Early-Diverging Mushroom-Forming Fungi Provides Insights into the Origins of Lignocellulose Decay Capabilities.</title>
        <authorList>
            <person name="Nagy L.G."/>
            <person name="Riley R."/>
            <person name="Tritt A."/>
            <person name="Adam C."/>
            <person name="Daum C."/>
            <person name="Floudas D."/>
            <person name="Sun H."/>
            <person name="Yadav J.S."/>
            <person name="Pangilinan J."/>
            <person name="Larsson K.H."/>
            <person name="Matsuura K."/>
            <person name="Barry K."/>
            <person name="Labutti K."/>
            <person name="Kuo R."/>
            <person name="Ohm R.A."/>
            <person name="Bhattacharya S.S."/>
            <person name="Shirouzu T."/>
            <person name="Yoshinaga Y."/>
            <person name="Martin F.M."/>
            <person name="Grigoriev I.V."/>
            <person name="Hibbett D.S."/>
        </authorList>
    </citation>
    <scope>NUCLEOTIDE SEQUENCE [LARGE SCALE GENOMIC DNA]</scope>
    <source>
        <strain evidence="6 7">HHB12029</strain>
    </source>
</reference>
<evidence type="ECO:0000313" key="7">
    <source>
        <dbReference type="Proteomes" id="UP000077266"/>
    </source>
</evidence>
<evidence type="ECO:0000256" key="2">
    <source>
        <dbReference type="ARBA" id="ARBA00022771"/>
    </source>
</evidence>
<dbReference type="InParanoid" id="A0A165D2Y4"/>
<evidence type="ECO:0000259" key="5">
    <source>
        <dbReference type="PROSITE" id="PS50865"/>
    </source>
</evidence>